<organism evidence="2 3">
    <name type="scientific">Eumeta variegata</name>
    <name type="common">Bagworm moth</name>
    <name type="synonym">Eumeta japonica</name>
    <dbReference type="NCBI Taxonomy" id="151549"/>
    <lineage>
        <taxon>Eukaryota</taxon>
        <taxon>Metazoa</taxon>
        <taxon>Ecdysozoa</taxon>
        <taxon>Arthropoda</taxon>
        <taxon>Hexapoda</taxon>
        <taxon>Insecta</taxon>
        <taxon>Pterygota</taxon>
        <taxon>Neoptera</taxon>
        <taxon>Endopterygota</taxon>
        <taxon>Lepidoptera</taxon>
        <taxon>Glossata</taxon>
        <taxon>Ditrysia</taxon>
        <taxon>Tineoidea</taxon>
        <taxon>Psychidae</taxon>
        <taxon>Oiketicinae</taxon>
        <taxon>Eumeta</taxon>
    </lineage>
</organism>
<reference evidence="2 3" key="1">
    <citation type="journal article" date="2019" name="Commun. Biol.">
        <title>The bagworm genome reveals a unique fibroin gene that provides high tensile strength.</title>
        <authorList>
            <person name="Kono N."/>
            <person name="Nakamura H."/>
            <person name="Ohtoshi R."/>
            <person name="Tomita M."/>
            <person name="Numata K."/>
            <person name="Arakawa K."/>
        </authorList>
    </citation>
    <scope>NUCLEOTIDE SEQUENCE [LARGE SCALE GENOMIC DNA]</scope>
</reference>
<gene>
    <name evidence="2" type="ORF">EVAR_77531_1</name>
</gene>
<protein>
    <submittedName>
        <fullName evidence="2">Uncharacterized protein</fullName>
    </submittedName>
</protein>
<feature type="region of interest" description="Disordered" evidence="1">
    <location>
        <begin position="92"/>
        <end position="115"/>
    </location>
</feature>
<dbReference type="Proteomes" id="UP000299102">
    <property type="component" value="Unassembled WGS sequence"/>
</dbReference>
<keyword evidence="3" id="KW-1185">Reference proteome</keyword>
<evidence type="ECO:0000256" key="1">
    <source>
        <dbReference type="SAM" id="MobiDB-lite"/>
    </source>
</evidence>
<proteinExistence type="predicted"/>
<sequence>MRVTSEVAAPFPTDIGAESRTGPRSELWPIARLMRRQREGIYSMSTRTETRANLGKYIHKKKRNICQESRVTSESRVHYRKRDAVEVREVLGSRPRNPGARAAPGRAGAGTRGGAVSRVSTKHYFYVAANRGGRTLANGP</sequence>
<evidence type="ECO:0000313" key="3">
    <source>
        <dbReference type="Proteomes" id="UP000299102"/>
    </source>
</evidence>
<feature type="compositionally biased region" description="Low complexity" evidence="1">
    <location>
        <begin position="94"/>
        <end position="106"/>
    </location>
</feature>
<feature type="region of interest" description="Disordered" evidence="1">
    <location>
        <begin position="1"/>
        <end position="23"/>
    </location>
</feature>
<comment type="caution">
    <text evidence="2">The sequence shown here is derived from an EMBL/GenBank/DDBJ whole genome shotgun (WGS) entry which is preliminary data.</text>
</comment>
<evidence type="ECO:0000313" key="2">
    <source>
        <dbReference type="EMBL" id="GBP10111.1"/>
    </source>
</evidence>
<name>A0A4C1T9Y7_EUMVA</name>
<accession>A0A4C1T9Y7</accession>
<dbReference type="AlphaFoldDB" id="A0A4C1T9Y7"/>
<dbReference type="EMBL" id="BGZK01000039">
    <property type="protein sequence ID" value="GBP10111.1"/>
    <property type="molecule type" value="Genomic_DNA"/>
</dbReference>